<organism evidence="1">
    <name type="scientific">marine sediment metagenome</name>
    <dbReference type="NCBI Taxonomy" id="412755"/>
    <lineage>
        <taxon>unclassified sequences</taxon>
        <taxon>metagenomes</taxon>
        <taxon>ecological metagenomes</taxon>
    </lineage>
</organism>
<reference evidence="1" key="1">
    <citation type="journal article" date="2014" name="Front. Microbiol.">
        <title>High frequency of phylogenetically diverse reductive dehalogenase-homologous genes in deep subseafloor sedimentary metagenomes.</title>
        <authorList>
            <person name="Kawai M."/>
            <person name="Futagami T."/>
            <person name="Toyoda A."/>
            <person name="Takaki Y."/>
            <person name="Nishi S."/>
            <person name="Hori S."/>
            <person name="Arai W."/>
            <person name="Tsubouchi T."/>
            <person name="Morono Y."/>
            <person name="Uchiyama I."/>
            <person name="Ito T."/>
            <person name="Fujiyama A."/>
            <person name="Inagaki F."/>
            <person name="Takami H."/>
        </authorList>
    </citation>
    <scope>NUCLEOTIDE SEQUENCE</scope>
    <source>
        <strain evidence="1">Expedition CK06-06</strain>
    </source>
</reference>
<feature type="non-terminal residue" evidence="1">
    <location>
        <position position="70"/>
    </location>
</feature>
<sequence>MKRSIIALLVGGAVFGTVLAAAATLNVNGGVIQAGTDSDLTCDSSGVDVLGWGLNSGTGLVENVRVGNVS</sequence>
<dbReference type="AlphaFoldDB" id="X0XFE0"/>
<proteinExistence type="predicted"/>
<protein>
    <submittedName>
        <fullName evidence="1">Uncharacterized protein</fullName>
    </submittedName>
</protein>
<name>X0XFE0_9ZZZZ</name>
<evidence type="ECO:0000313" key="1">
    <source>
        <dbReference type="EMBL" id="GAG41904.1"/>
    </source>
</evidence>
<accession>X0XFE0</accession>
<dbReference type="EMBL" id="BARS01041248">
    <property type="protein sequence ID" value="GAG41904.1"/>
    <property type="molecule type" value="Genomic_DNA"/>
</dbReference>
<comment type="caution">
    <text evidence="1">The sequence shown here is derived from an EMBL/GenBank/DDBJ whole genome shotgun (WGS) entry which is preliminary data.</text>
</comment>
<gene>
    <name evidence="1" type="ORF">S01H1_62761</name>
</gene>